<dbReference type="EMBL" id="FOAN01000001">
    <property type="protein sequence ID" value="SEK53706.1"/>
    <property type="molecule type" value="Genomic_DNA"/>
</dbReference>
<evidence type="ECO:0000256" key="1">
    <source>
        <dbReference type="SAM" id="SignalP"/>
    </source>
</evidence>
<dbReference type="OrthoDB" id="8162573at2"/>
<accession>A0A1H7HTL5</accession>
<feature type="chain" id="PRO_5011502701" description="Lipoprotein" evidence="1">
    <location>
        <begin position="27"/>
        <end position="74"/>
    </location>
</feature>
<name>A0A1H7HTL5_9HYPH</name>
<dbReference type="STRING" id="1036779.SAMN04515666_101761"/>
<proteinExistence type="predicted"/>
<reference evidence="3" key="1">
    <citation type="submission" date="2016-10" db="EMBL/GenBank/DDBJ databases">
        <authorList>
            <person name="Varghese N."/>
            <person name="Submissions S."/>
        </authorList>
    </citation>
    <scope>NUCLEOTIDE SEQUENCE [LARGE SCALE GENOMIC DNA]</scope>
    <source>
        <strain evidence="3">LMG 26383,CCUG 61248,R- 45681</strain>
    </source>
</reference>
<keyword evidence="3" id="KW-1185">Reference proteome</keyword>
<dbReference type="Proteomes" id="UP000199664">
    <property type="component" value="Unassembled WGS sequence"/>
</dbReference>
<gene>
    <name evidence="2" type="ORF">SAMN04515666_101761</name>
</gene>
<organism evidence="2 3">
    <name type="scientific">Bosea lupini</name>
    <dbReference type="NCBI Taxonomy" id="1036779"/>
    <lineage>
        <taxon>Bacteria</taxon>
        <taxon>Pseudomonadati</taxon>
        <taxon>Pseudomonadota</taxon>
        <taxon>Alphaproteobacteria</taxon>
        <taxon>Hyphomicrobiales</taxon>
        <taxon>Boseaceae</taxon>
        <taxon>Bosea</taxon>
    </lineage>
</organism>
<keyword evidence="1" id="KW-0732">Signal</keyword>
<feature type="signal peptide" evidence="1">
    <location>
        <begin position="1"/>
        <end position="26"/>
    </location>
</feature>
<dbReference type="PROSITE" id="PS51257">
    <property type="entry name" value="PROKAR_LIPOPROTEIN"/>
    <property type="match status" value="1"/>
</dbReference>
<dbReference type="RefSeq" id="WP_091829864.1">
    <property type="nucleotide sequence ID" value="NZ_FOAN01000001.1"/>
</dbReference>
<evidence type="ECO:0000313" key="2">
    <source>
        <dbReference type="EMBL" id="SEK53706.1"/>
    </source>
</evidence>
<sequence length="74" mass="7913">MTRTAKFIVALGLASAAAACGPTVVADPNGRLINTGLVQDGDCLTRTVMVYDRELGYERAVEQQFCGGRPRIAR</sequence>
<dbReference type="AlphaFoldDB" id="A0A1H7HTL5"/>
<protein>
    <recommendedName>
        <fullName evidence="4">Lipoprotein</fullName>
    </recommendedName>
</protein>
<evidence type="ECO:0008006" key="4">
    <source>
        <dbReference type="Google" id="ProtNLM"/>
    </source>
</evidence>
<evidence type="ECO:0000313" key="3">
    <source>
        <dbReference type="Proteomes" id="UP000199664"/>
    </source>
</evidence>